<dbReference type="SUPFAM" id="SSF56601">
    <property type="entry name" value="beta-lactamase/transpeptidase-like"/>
    <property type="match status" value="1"/>
</dbReference>
<dbReference type="STRING" id="502049.TH15_21430"/>
<proteinExistence type="predicted"/>
<dbReference type="PANTHER" id="PTHR43283:SF14">
    <property type="entry name" value="BLL8153 PROTEIN"/>
    <property type="match status" value="1"/>
</dbReference>
<dbReference type="PANTHER" id="PTHR43283">
    <property type="entry name" value="BETA-LACTAMASE-RELATED"/>
    <property type="match status" value="1"/>
</dbReference>
<feature type="domain" description="Beta-lactamase-related" evidence="2">
    <location>
        <begin position="102"/>
        <end position="393"/>
    </location>
</feature>
<dbReference type="EMBL" id="JPWH01000014">
    <property type="protein sequence ID" value="RCK46518.1"/>
    <property type="molecule type" value="Genomic_DNA"/>
</dbReference>
<organism evidence="3 4">
    <name type="scientific">Thalassospira profundimaris</name>
    <dbReference type="NCBI Taxonomy" id="502049"/>
    <lineage>
        <taxon>Bacteria</taxon>
        <taxon>Pseudomonadati</taxon>
        <taxon>Pseudomonadota</taxon>
        <taxon>Alphaproteobacteria</taxon>
        <taxon>Rhodospirillales</taxon>
        <taxon>Thalassospiraceae</taxon>
        <taxon>Thalassospira</taxon>
    </lineage>
</organism>
<dbReference type="InterPro" id="IPR001466">
    <property type="entry name" value="Beta-lactam-related"/>
</dbReference>
<dbReference type="InterPro" id="IPR050789">
    <property type="entry name" value="Diverse_Enzym_Activities"/>
</dbReference>
<evidence type="ECO:0000313" key="4">
    <source>
        <dbReference type="Proteomes" id="UP000252517"/>
    </source>
</evidence>
<accession>A0A367WYP5</accession>
<evidence type="ECO:0000256" key="1">
    <source>
        <dbReference type="SAM" id="SignalP"/>
    </source>
</evidence>
<name>A0A367WYP5_9PROT</name>
<dbReference type="GO" id="GO:0016787">
    <property type="term" value="F:hydrolase activity"/>
    <property type="evidence" value="ECO:0007669"/>
    <property type="project" value="UniProtKB-KW"/>
</dbReference>
<keyword evidence="1" id="KW-0732">Signal</keyword>
<gene>
    <name evidence="3" type="ORF">TH25_16830</name>
</gene>
<evidence type="ECO:0000259" key="2">
    <source>
        <dbReference type="Pfam" id="PF00144"/>
    </source>
</evidence>
<keyword evidence="3" id="KW-0378">Hydrolase</keyword>
<dbReference type="Pfam" id="PF00144">
    <property type="entry name" value="Beta-lactamase"/>
    <property type="match status" value="1"/>
</dbReference>
<dbReference type="AlphaFoldDB" id="A0A367WYP5"/>
<evidence type="ECO:0000313" key="3">
    <source>
        <dbReference type="EMBL" id="RCK46518.1"/>
    </source>
</evidence>
<reference evidence="3 4" key="1">
    <citation type="submission" date="2014-07" db="EMBL/GenBank/DDBJ databases">
        <title>Draft genome sequence of Thalassospira profundimaris S25-3-2.</title>
        <authorList>
            <person name="Lai Q."/>
            <person name="Shao Z."/>
        </authorList>
    </citation>
    <scope>NUCLEOTIDE SEQUENCE [LARGE SCALE GENOMIC DNA]</scope>
    <source>
        <strain evidence="3 4">S25-3-2</strain>
    </source>
</reference>
<dbReference type="RefSeq" id="WP_220151424.1">
    <property type="nucleotide sequence ID" value="NZ_JPWH01000014.1"/>
</dbReference>
<dbReference type="Proteomes" id="UP000252517">
    <property type="component" value="Unassembled WGS sequence"/>
</dbReference>
<feature type="signal peptide" evidence="1">
    <location>
        <begin position="1"/>
        <end position="25"/>
    </location>
</feature>
<comment type="caution">
    <text evidence="3">The sequence shown here is derived from an EMBL/GenBank/DDBJ whole genome shotgun (WGS) entry which is preliminary data.</text>
</comment>
<feature type="chain" id="PRO_5017074673" evidence="1">
    <location>
        <begin position="26"/>
        <end position="408"/>
    </location>
</feature>
<dbReference type="InterPro" id="IPR012338">
    <property type="entry name" value="Beta-lactam/transpept-like"/>
</dbReference>
<sequence>MLHRRLWGAAAFAGAIATCAVPGFAAEQTSRWLTPTMINARAHMFSPDLNFLTFQHMNQMFATRTVAAGDHVWQLPEKPVSLEGDYNLHGKTVSLEDYLEAISTNALVVVKDGAIVYETYRNGSTPDTRFMTFSVAKSYVSTLIGLALHDGLIKSLDDKVTDYLPEMAGSGYDGPTIRDLLRMRSGVDWQEIYKFGSETQLTQVHDNSLVGYKYRWCDYAANQSKPGPNKPGAVFNYATLDTSVLGCVLERVVGMTGAEYMSKKLWQPAGMENDAYWVMDGPENVGREFFGAGLNATARDHARFGLMFLNGGKANGKQVIPADWVQEATVPDEGYEPTAEGEPFGYQYQWWTLPGSDAYSAIGLFHQFIYVDPANNMVIVKASYTPEPEGREDENIGLFNQIADRLSK</sequence>
<dbReference type="Gene3D" id="3.40.710.10">
    <property type="entry name" value="DD-peptidase/beta-lactamase superfamily"/>
    <property type="match status" value="1"/>
</dbReference>
<protein>
    <submittedName>
        <fullName evidence="3">6-aminohexanoate hydrolase</fullName>
    </submittedName>
</protein>